<name>A0A3B0YY65_9ZZZZ</name>
<evidence type="ECO:0000259" key="3">
    <source>
        <dbReference type="Pfam" id="PF13598"/>
    </source>
</evidence>
<dbReference type="InterPro" id="IPR025554">
    <property type="entry name" value="DUF4140"/>
</dbReference>
<feature type="coiled-coil region" evidence="1">
    <location>
        <begin position="168"/>
        <end position="202"/>
    </location>
</feature>
<gene>
    <name evidence="5" type="ORF">MNBD_GAMMA12-3329</name>
</gene>
<dbReference type="PANTHER" id="PTHR31005">
    <property type="entry name" value="DUF4139 DOMAIN-CONTAINING PROTEIN"/>
    <property type="match status" value="1"/>
</dbReference>
<reference evidence="5" key="1">
    <citation type="submission" date="2018-06" db="EMBL/GenBank/DDBJ databases">
        <authorList>
            <person name="Zhirakovskaya E."/>
        </authorList>
    </citation>
    <scope>NUCLEOTIDE SEQUENCE</scope>
</reference>
<dbReference type="NCBIfam" id="TIGR02231">
    <property type="entry name" value="mucoidy inhibitor MuiA family protein"/>
    <property type="match status" value="1"/>
</dbReference>
<evidence type="ECO:0000256" key="1">
    <source>
        <dbReference type="SAM" id="Coils"/>
    </source>
</evidence>
<dbReference type="PANTHER" id="PTHR31005:SF8">
    <property type="entry name" value="DUF4139 DOMAIN-CONTAINING PROTEIN"/>
    <property type="match status" value="1"/>
</dbReference>
<dbReference type="EC" id="4.3.1.1" evidence="5"/>
<protein>
    <submittedName>
        <fullName evidence="5">Aspartate ammonia-lyase</fullName>
        <ecNumber evidence="5">4.3.1.1</ecNumber>
    </submittedName>
</protein>
<proteinExistence type="predicted"/>
<evidence type="ECO:0000259" key="4">
    <source>
        <dbReference type="Pfam" id="PF13600"/>
    </source>
</evidence>
<dbReference type="AlphaFoldDB" id="A0A3B0YY65"/>
<evidence type="ECO:0000256" key="2">
    <source>
        <dbReference type="SAM" id="MobiDB-lite"/>
    </source>
</evidence>
<evidence type="ECO:0000313" key="5">
    <source>
        <dbReference type="EMBL" id="VAW73346.1"/>
    </source>
</evidence>
<sequence length="575" mass="65529">MKSTLIGSSLLLVSTLIPLHSGHIFAATAKANVLTVKSKPTAVTIYLDRAQVTRSMSRELTAGKYTLVFDNLPYAINQNSVQINGTQGITLVDVKFKKKQFTVIPDVKIATLNNEKLKLIDAITDINDTIANANSEKSLINKISLLLTTAGNKAPPVQLDPDKWVKMVTFYRGKLTSLSKEIRHAEREQRQFTLKLDQVTRQLKQFGAHQYKTKNQVHATIIVNKPGRINLNLSYMVRGPSWKPIYDLRVLRNKKQMNLTYNALIKQNTGEDWNNINVSLSTAQVHVSGQQKALSPWRISLYTKMLKGQRSETRYERRPYRSKPSVKNEANPKQMFNSFASKKLVNRRPRPSKVNVKTKATSVVFTIKQKYTLASDNSPHKVSIMSQDFDTKFRYSTVPKLAPYAYLKANVVNSSQFPLLAGKTNVFLDNNFVAHSYMKSVAPGEVFWTFLGVDEAIKVEYKFIKRHEKTEGIFSKSKVFTYEYLIKIKNKKKSKIKLVVWDQLPISSNDELKVTLVEPQINSSNKKVAMNKQKFIEWFFTPDAGQELTIPLKFNISYPAGQKKMIHDPVWKAIF</sequence>
<dbReference type="Pfam" id="PF13598">
    <property type="entry name" value="DUF4139"/>
    <property type="match status" value="1"/>
</dbReference>
<keyword evidence="5" id="KW-0456">Lyase</keyword>
<dbReference type="InterPro" id="IPR011935">
    <property type="entry name" value="CHP02231"/>
</dbReference>
<keyword evidence="1" id="KW-0175">Coiled coil</keyword>
<feature type="domain" description="DUF4140" evidence="4">
    <location>
        <begin position="43"/>
        <end position="139"/>
    </location>
</feature>
<feature type="domain" description="DUF4139" evidence="3">
    <location>
        <begin position="231"/>
        <end position="559"/>
    </location>
</feature>
<dbReference type="InterPro" id="IPR037291">
    <property type="entry name" value="DUF4139"/>
</dbReference>
<dbReference type="EMBL" id="UOFL01000043">
    <property type="protein sequence ID" value="VAW73346.1"/>
    <property type="molecule type" value="Genomic_DNA"/>
</dbReference>
<dbReference type="GO" id="GO:0008797">
    <property type="term" value="F:aspartate ammonia-lyase activity"/>
    <property type="evidence" value="ECO:0007669"/>
    <property type="project" value="UniProtKB-EC"/>
</dbReference>
<dbReference type="Pfam" id="PF13600">
    <property type="entry name" value="DUF4140"/>
    <property type="match status" value="1"/>
</dbReference>
<organism evidence="5">
    <name type="scientific">hydrothermal vent metagenome</name>
    <dbReference type="NCBI Taxonomy" id="652676"/>
    <lineage>
        <taxon>unclassified sequences</taxon>
        <taxon>metagenomes</taxon>
        <taxon>ecological metagenomes</taxon>
    </lineage>
</organism>
<accession>A0A3B0YY65</accession>
<feature type="region of interest" description="Disordered" evidence="2">
    <location>
        <begin position="312"/>
        <end position="331"/>
    </location>
</feature>